<evidence type="ECO:0000313" key="1">
    <source>
        <dbReference type="EMBL" id="MBJ7880694.1"/>
    </source>
</evidence>
<dbReference type="AlphaFoldDB" id="A0A934NJ00"/>
<name>A0A934NJ00_9FLAO</name>
<dbReference type="Proteomes" id="UP000662373">
    <property type="component" value="Unassembled WGS sequence"/>
</dbReference>
<dbReference type="RefSeq" id="WP_199598541.1">
    <property type="nucleotide sequence ID" value="NZ_JAEHJZ010000018.1"/>
</dbReference>
<evidence type="ECO:0000313" key="2">
    <source>
        <dbReference type="Proteomes" id="UP000662373"/>
    </source>
</evidence>
<comment type="caution">
    <text evidence="1">The sequence shown here is derived from an EMBL/GenBank/DDBJ whole genome shotgun (WGS) entry which is preliminary data.</text>
</comment>
<dbReference type="EMBL" id="JAEHJZ010000018">
    <property type="protein sequence ID" value="MBJ7880694.1"/>
    <property type="molecule type" value="Genomic_DNA"/>
</dbReference>
<keyword evidence="2" id="KW-1185">Reference proteome</keyword>
<gene>
    <name evidence="1" type="ORF">JEM65_08540</name>
</gene>
<proteinExistence type="predicted"/>
<organism evidence="1 2">
    <name type="scientific">Gelidibacter salicanalis</name>
    <dbReference type="NCBI Taxonomy" id="291193"/>
    <lineage>
        <taxon>Bacteria</taxon>
        <taxon>Pseudomonadati</taxon>
        <taxon>Bacteroidota</taxon>
        <taxon>Flavobacteriia</taxon>
        <taxon>Flavobacteriales</taxon>
        <taxon>Flavobacteriaceae</taxon>
        <taxon>Gelidibacter</taxon>
    </lineage>
</organism>
<reference evidence="1 2" key="1">
    <citation type="submission" date="2020-09" db="EMBL/GenBank/DDBJ databases">
        <title>Draft genome of Gelidibacter salicanalis PAMC21136.</title>
        <authorList>
            <person name="Park H."/>
        </authorList>
    </citation>
    <scope>NUCLEOTIDE SEQUENCE [LARGE SCALE GENOMIC DNA]</scope>
    <source>
        <strain evidence="1 2">PAMC21136</strain>
    </source>
</reference>
<protein>
    <submittedName>
        <fullName evidence="1">Uncharacterized protein</fullName>
    </submittedName>
</protein>
<sequence>MTYNQLGFAFTGLRTVSFASIDVAYKKTGTVNLISKVGFGVDIDEHVISCNVKFSFEKKVNQPFLILEVQAIFDIEKNDFINKVKQGDGSYLVSKGLAIHFAVLTVGSARGILHAKTEGTVYNEYLLPTIDVKQMVEEDVVFRL</sequence>
<accession>A0A934NJ00</accession>